<protein>
    <recommendedName>
        <fullName evidence="9">Holo-[acyl-carrier-protein] synthase</fullName>
        <shortName evidence="9">Holo-ACP synthase</shortName>
        <ecNumber evidence="9">2.7.8.7</ecNumber>
    </recommendedName>
    <alternativeName>
        <fullName evidence="9">4'-phosphopantetheinyl transferase AcpS</fullName>
    </alternativeName>
</protein>
<dbReference type="InterPro" id="IPR002582">
    <property type="entry name" value="ACPS"/>
</dbReference>
<accession>A0ABY6I4C6</accession>
<evidence type="ECO:0000256" key="3">
    <source>
        <dbReference type="ARBA" id="ARBA00022723"/>
    </source>
</evidence>
<evidence type="ECO:0000256" key="6">
    <source>
        <dbReference type="ARBA" id="ARBA00023027"/>
    </source>
</evidence>
<keyword evidence="5 9" id="KW-0460">Magnesium</keyword>
<keyword evidence="4 9" id="KW-0276">Fatty acid metabolism</keyword>
<dbReference type="PROSITE" id="PS50075">
    <property type="entry name" value="CARRIER"/>
    <property type="match status" value="1"/>
</dbReference>
<comment type="catalytic activity">
    <reaction evidence="9">
        <text>apo-[ACP] + CoA = holo-[ACP] + adenosine 3',5'-bisphosphate + H(+)</text>
        <dbReference type="Rhea" id="RHEA:12068"/>
        <dbReference type="Rhea" id="RHEA-COMP:9685"/>
        <dbReference type="Rhea" id="RHEA-COMP:9690"/>
        <dbReference type="ChEBI" id="CHEBI:15378"/>
        <dbReference type="ChEBI" id="CHEBI:29999"/>
        <dbReference type="ChEBI" id="CHEBI:57287"/>
        <dbReference type="ChEBI" id="CHEBI:58343"/>
        <dbReference type="ChEBI" id="CHEBI:64479"/>
        <dbReference type="EC" id="2.7.8.7"/>
    </reaction>
</comment>
<comment type="function">
    <text evidence="9">Transfers the 4'-phosphopantetheine moiety from coenzyme A to a Ser of acyl-carrier-protein.</text>
</comment>
<keyword evidence="8 9" id="KW-0275">Fatty acid biosynthesis</keyword>
<evidence type="ECO:0000256" key="2">
    <source>
        <dbReference type="ARBA" id="ARBA00022679"/>
    </source>
</evidence>
<comment type="similarity">
    <text evidence="9">Belongs to the P-Pant transferase superfamily. AcpS family.</text>
</comment>
<dbReference type="RefSeq" id="WP_264241816.1">
    <property type="nucleotide sequence ID" value="NZ_CP107567.1"/>
</dbReference>
<dbReference type="InterPro" id="IPR037143">
    <property type="entry name" value="4-PPantetheinyl_Trfase_dom_sf"/>
</dbReference>
<keyword evidence="9" id="KW-0963">Cytoplasm</keyword>
<keyword evidence="6" id="KW-0520">NAD</keyword>
<dbReference type="InterPro" id="IPR036736">
    <property type="entry name" value="ACP-like_sf"/>
</dbReference>
<evidence type="ECO:0000313" key="12">
    <source>
        <dbReference type="Proteomes" id="UP001163878"/>
    </source>
</evidence>
<feature type="binding site" evidence="9">
    <location>
        <position position="70"/>
    </location>
    <ligand>
        <name>Mg(2+)</name>
        <dbReference type="ChEBI" id="CHEBI:18420"/>
    </ligand>
</feature>
<keyword evidence="3 9" id="KW-0479">Metal-binding</keyword>
<comment type="subcellular location">
    <subcellularLocation>
        <location evidence="9">Cytoplasm</location>
    </subcellularLocation>
</comment>
<dbReference type="SUPFAM" id="SSF56214">
    <property type="entry name" value="4'-phosphopantetheinyl transferase"/>
    <property type="match status" value="1"/>
</dbReference>
<dbReference type="InterPro" id="IPR004568">
    <property type="entry name" value="Ppantetheine-prot_Trfase_dom"/>
</dbReference>
<proteinExistence type="inferred from homology"/>
<name>A0ABY6I4C6_STRPE</name>
<dbReference type="EC" id="2.7.8.7" evidence="9"/>
<reference evidence="11" key="1">
    <citation type="submission" date="2022-10" db="EMBL/GenBank/DDBJ databases">
        <title>Cytochrome P450 Catalyzes Benzene Ring Formation in the Biosynthesis of Trialkyl-Substituted Aromatic Polyketides.</title>
        <authorList>
            <person name="Zhao E."/>
            <person name="Ge H."/>
        </authorList>
    </citation>
    <scope>NUCLEOTIDE SEQUENCE</scope>
    <source>
        <strain evidence="11">NA0869</strain>
    </source>
</reference>
<keyword evidence="1 9" id="KW-0444">Lipid biosynthesis</keyword>
<dbReference type="Gene3D" id="1.10.1200.10">
    <property type="entry name" value="ACP-like"/>
    <property type="match status" value="1"/>
</dbReference>
<comment type="cofactor">
    <cofactor evidence="9">
        <name>Mg(2+)</name>
        <dbReference type="ChEBI" id="CHEBI:18420"/>
    </cofactor>
</comment>
<evidence type="ECO:0000313" key="11">
    <source>
        <dbReference type="EMBL" id="UYQ60610.1"/>
    </source>
</evidence>
<feature type="domain" description="Carrier" evidence="10">
    <location>
        <begin position="164"/>
        <end position="243"/>
    </location>
</feature>
<dbReference type="Pfam" id="PF01648">
    <property type="entry name" value="ACPS"/>
    <property type="match status" value="1"/>
</dbReference>
<evidence type="ECO:0000256" key="7">
    <source>
        <dbReference type="ARBA" id="ARBA00023098"/>
    </source>
</evidence>
<keyword evidence="2 9" id="KW-0808">Transferase</keyword>
<keyword evidence="7 9" id="KW-0443">Lipid metabolism</keyword>
<dbReference type="InterPro" id="IPR008278">
    <property type="entry name" value="4-PPantetheinyl_Trfase_dom"/>
</dbReference>
<evidence type="ECO:0000256" key="4">
    <source>
        <dbReference type="ARBA" id="ARBA00022832"/>
    </source>
</evidence>
<sequence length="245" mass="26786">MPARPTAASGGLGWANLGMDIVSVNRVRRLMADHGEAFFDRMLDAGELADCRTSTGLDVLSLCGRIAAKEAAFKTLRVRNRFLPWRDIVVRRSDGGWPLVELRRSAASMAADSGITGITVSISHDVDYAVAVAAPIIGDPPAAAPTGGHDTPAHPHEHDTVRSTAMSAGLQQVKDWILKRHQDREDIASDLDLIENRLIDSLSFVEFVFLLEQQSGRTIEMETLEVDAIRTLAAIEDNFFRAEVK</sequence>
<dbReference type="GO" id="GO:0016740">
    <property type="term" value="F:transferase activity"/>
    <property type="evidence" value="ECO:0007669"/>
    <property type="project" value="UniProtKB-KW"/>
</dbReference>
<evidence type="ECO:0000256" key="8">
    <source>
        <dbReference type="ARBA" id="ARBA00023160"/>
    </source>
</evidence>
<gene>
    <name evidence="9" type="primary">acpS</name>
    <name evidence="11" type="ORF">OGH68_03420</name>
</gene>
<evidence type="ECO:0000256" key="5">
    <source>
        <dbReference type="ARBA" id="ARBA00022842"/>
    </source>
</evidence>
<evidence type="ECO:0000256" key="1">
    <source>
        <dbReference type="ARBA" id="ARBA00022516"/>
    </source>
</evidence>
<dbReference type="EMBL" id="CP107567">
    <property type="protein sequence ID" value="UYQ60610.1"/>
    <property type="molecule type" value="Genomic_DNA"/>
</dbReference>
<keyword evidence="12" id="KW-1185">Reference proteome</keyword>
<evidence type="ECO:0000259" key="10">
    <source>
        <dbReference type="PROSITE" id="PS50075"/>
    </source>
</evidence>
<dbReference type="Gene3D" id="3.90.470.20">
    <property type="entry name" value="4'-phosphopantetheinyl transferase domain"/>
    <property type="match status" value="1"/>
</dbReference>
<feature type="binding site" evidence="9">
    <location>
        <position position="20"/>
    </location>
    <ligand>
        <name>Mg(2+)</name>
        <dbReference type="ChEBI" id="CHEBI:18420"/>
    </ligand>
</feature>
<dbReference type="NCBIfam" id="TIGR00556">
    <property type="entry name" value="pantethn_trn"/>
    <property type="match status" value="1"/>
</dbReference>
<dbReference type="SUPFAM" id="SSF47336">
    <property type="entry name" value="ACP-like"/>
    <property type="match status" value="1"/>
</dbReference>
<organism evidence="11 12">
    <name type="scientific">Streptomyces peucetius</name>
    <dbReference type="NCBI Taxonomy" id="1950"/>
    <lineage>
        <taxon>Bacteria</taxon>
        <taxon>Bacillati</taxon>
        <taxon>Actinomycetota</taxon>
        <taxon>Actinomycetes</taxon>
        <taxon>Kitasatosporales</taxon>
        <taxon>Streptomycetaceae</taxon>
        <taxon>Streptomyces</taxon>
    </lineage>
</organism>
<dbReference type="Proteomes" id="UP001163878">
    <property type="component" value="Chromosome"/>
</dbReference>
<dbReference type="InterPro" id="IPR009081">
    <property type="entry name" value="PP-bd_ACP"/>
</dbReference>
<dbReference type="HAMAP" id="MF_00101">
    <property type="entry name" value="AcpS"/>
    <property type="match status" value="1"/>
</dbReference>
<evidence type="ECO:0000256" key="9">
    <source>
        <dbReference type="HAMAP-Rule" id="MF_00101"/>
    </source>
</evidence>